<proteinExistence type="predicted"/>
<feature type="domain" description="Sodium/calcium exchanger membrane region" evidence="6">
    <location>
        <begin position="5"/>
        <end position="152"/>
    </location>
</feature>
<feature type="transmembrane region" description="Helical" evidence="5">
    <location>
        <begin position="207"/>
        <end position="230"/>
    </location>
</feature>
<feature type="transmembrane region" description="Helical" evidence="5">
    <location>
        <begin position="35"/>
        <end position="56"/>
    </location>
</feature>
<dbReference type="PANTHER" id="PTHR10846:SF8">
    <property type="entry name" value="INNER MEMBRANE PROTEIN YRBG"/>
    <property type="match status" value="1"/>
</dbReference>
<feature type="transmembrane region" description="Helical" evidence="5">
    <location>
        <begin position="6"/>
        <end position="23"/>
    </location>
</feature>
<dbReference type="InterPro" id="IPR044880">
    <property type="entry name" value="NCX_ion-bd_dom_sf"/>
</dbReference>
<feature type="transmembrane region" description="Helical" evidence="5">
    <location>
        <begin position="107"/>
        <end position="128"/>
    </location>
</feature>
<evidence type="ECO:0000313" key="7">
    <source>
        <dbReference type="EMBL" id="PIR77929.1"/>
    </source>
</evidence>
<dbReference type="GO" id="GO:0005262">
    <property type="term" value="F:calcium channel activity"/>
    <property type="evidence" value="ECO:0007669"/>
    <property type="project" value="TreeGrafter"/>
</dbReference>
<evidence type="ECO:0000259" key="6">
    <source>
        <dbReference type="Pfam" id="PF01699"/>
    </source>
</evidence>
<dbReference type="Gene3D" id="1.20.1420.30">
    <property type="entry name" value="NCX, central ion-binding region"/>
    <property type="match status" value="1"/>
</dbReference>
<evidence type="ECO:0000256" key="4">
    <source>
        <dbReference type="ARBA" id="ARBA00023136"/>
    </source>
</evidence>
<dbReference type="GO" id="GO:0005886">
    <property type="term" value="C:plasma membrane"/>
    <property type="evidence" value="ECO:0007669"/>
    <property type="project" value="TreeGrafter"/>
</dbReference>
<dbReference type="Gene3D" id="6.10.280.80">
    <property type="entry name" value="NCX, peripheral helical region"/>
    <property type="match status" value="1"/>
</dbReference>
<protein>
    <submittedName>
        <fullName evidence="7">Sodium:proton exchanger</fullName>
    </submittedName>
</protein>
<accession>A0A2H0TXI4</accession>
<dbReference type="Proteomes" id="UP000230852">
    <property type="component" value="Unassembled WGS sequence"/>
</dbReference>
<dbReference type="GO" id="GO:0008273">
    <property type="term" value="F:calcium, potassium:sodium antiporter activity"/>
    <property type="evidence" value="ECO:0007669"/>
    <property type="project" value="TreeGrafter"/>
</dbReference>
<feature type="transmembrane region" description="Helical" evidence="5">
    <location>
        <begin position="134"/>
        <end position="152"/>
    </location>
</feature>
<evidence type="ECO:0000256" key="1">
    <source>
        <dbReference type="ARBA" id="ARBA00004141"/>
    </source>
</evidence>
<keyword evidence="3 5" id="KW-1133">Transmembrane helix</keyword>
<comment type="subcellular location">
    <subcellularLocation>
        <location evidence="1">Membrane</location>
        <topology evidence="1">Multi-pass membrane protein</topology>
    </subcellularLocation>
</comment>
<dbReference type="NCBIfam" id="TIGR00367">
    <property type="entry name" value="calcium/sodium antiporter"/>
    <property type="match status" value="1"/>
</dbReference>
<keyword evidence="2 5" id="KW-0812">Transmembrane</keyword>
<feature type="transmembrane region" description="Helical" evidence="5">
    <location>
        <begin position="173"/>
        <end position="201"/>
    </location>
</feature>
<feature type="transmembrane region" description="Helical" evidence="5">
    <location>
        <begin position="299"/>
        <end position="315"/>
    </location>
</feature>
<comment type="caution">
    <text evidence="7">The sequence shown here is derived from an EMBL/GenBank/DDBJ whole genome shotgun (WGS) entry which is preliminary data.</text>
</comment>
<dbReference type="Pfam" id="PF01699">
    <property type="entry name" value="Na_Ca_ex"/>
    <property type="match status" value="2"/>
</dbReference>
<dbReference type="InterPro" id="IPR004837">
    <property type="entry name" value="NaCa_Exmemb"/>
</dbReference>
<gene>
    <name evidence="7" type="ORF">COU28_04440</name>
</gene>
<dbReference type="GO" id="GO:0006874">
    <property type="term" value="P:intracellular calcium ion homeostasis"/>
    <property type="evidence" value="ECO:0007669"/>
    <property type="project" value="TreeGrafter"/>
</dbReference>
<dbReference type="AlphaFoldDB" id="A0A2H0TXI4"/>
<evidence type="ECO:0000313" key="8">
    <source>
        <dbReference type="Proteomes" id="UP000230852"/>
    </source>
</evidence>
<dbReference type="InterPro" id="IPR004481">
    <property type="entry name" value="K/Na/Ca-exchanger"/>
</dbReference>
<feature type="domain" description="Sodium/calcium exchanger membrane region" evidence="6">
    <location>
        <begin position="172"/>
        <end position="314"/>
    </location>
</feature>
<reference evidence="8" key="1">
    <citation type="submission" date="2017-09" db="EMBL/GenBank/DDBJ databases">
        <title>Depth-based differentiation of microbial function through sediment-hosted aquifers and enrichment of novel symbionts in the deep terrestrial subsurface.</title>
        <authorList>
            <person name="Probst A.J."/>
            <person name="Ladd B."/>
            <person name="Jarett J.K."/>
            <person name="Geller-Mcgrath D.E."/>
            <person name="Sieber C.M.K."/>
            <person name="Emerson J.B."/>
            <person name="Anantharaman K."/>
            <person name="Thomas B.C."/>
            <person name="Malmstrom R."/>
            <person name="Stieglmeier M."/>
            <person name="Klingl A."/>
            <person name="Woyke T."/>
            <person name="Ryan C.M."/>
            <person name="Banfield J.F."/>
        </authorList>
    </citation>
    <scope>NUCLEOTIDE SEQUENCE [LARGE SCALE GENOMIC DNA]</scope>
</reference>
<dbReference type="EMBL" id="PFBU01000084">
    <property type="protein sequence ID" value="PIR77929.1"/>
    <property type="molecule type" value="Genomic_DNA"/>
</dbReference>
<evidence type="ECO:0000256" key="5">
    <source>
        <dbReference type="SAM" id="Phobius"/>
    </source>
</evidence>
<evidence type="ECO:0000256" key="2">
    <source>
        <dbReference type="ARBA" id="ARBA00022692"/>
    </source>
</evidence>
<sequence length="316" mass="34156">MLLTILFLIIGIAILIYGADTMVKGSASIAKKLGISTIVIGLTVVAFGTSAPEMVVNLFSAAKGTTDLAIGNIIGSNIANILLILGITAIIFPLAVKKSTTFKEIPFALLAVVIVAIFGNDVLINGYGSNFLDRTEGITLILFFVIFLYYTFGLSKIEGEHEKVKIYSLGKSFLLFIVGLVALILGGKIIVDNAVILARIAGMSERLIGLTIVAVGTSLPELATSIVAALKKQSDIAIGNAVGSNIFNVFWVLGITAIIKPIPFDVDINFDVLMSIVTMLLLFFFMFIHDKHRLNRWQGVSFILLYFAYLTFIIIK</sequence>
<organism evidence="7 8">
    <name type="scientific">Candidatus Magasanikbacteria bacterium CG10_big_fil_rev_8_21_14_0_10_36_16</name>
    <dbReference type="NCBI Taxonomy" id="1974645"/>
    <lineage>
        <taxon>Bacteria</taxon>
        <taxon>Candidatus Magasanikiibacteriota</taxon>
    </lineage>
</organism>
<feature type="transmembrane region" description="Helical" evidence="5">
    <location>
        <begin position="242"/>
        <end position="262"/>
    </location>
</feature>
<feature type="transmembrane region" description="Helical" evidence="5">
    <location>
        <begin position="268"/>
        <end position="287"/>
    </location>
</feature>
<name>A0A2H0TXI4_9BACT</name>
<evidence type="ECO:0000256" key="3">
    <source>
        <dbReference type="ARBA" id="ARBA00022989"/>
    </source>
</evidence>
<keyword evidence="4 5" id="KW-0472">Membrane</keyword>
<dbReference type="PANTHER" id="PTHR10846">
    <property type="entry name" value="SODIUM/POTASSIUM/CALCIUM EXCHANGER"/>
    <property type="match status" value="1"/>
</dbReference>
<feature type="transmembrane region" description="Helical" evidence="5">
    <location>
        <begin position="68"/>
        <end position="95"/>
    </location>
</feature>